<name>A0A2K1JFW2_PHYPA</name>
<dbReference type="Proteomes" id="UP000006727">
    <property type="component" value="Chromosome 14"/>
</dbReference>
<dbReference type="PaxDb" id="3218-PP1S360_34V6.1"/>
<dbReference type="EnsemblPlants" id="Pp3c14_140V3.1">
    <property type="protein sequence ID" value="Pp3c14_140V3.1"/>
    <property type="gene ID" value="Pp3c14_140"/>
</dbReference>
<dbReference type="Gene3D" id="6.10.140.1620">
    <property type="match status" value="1"/>
</dbReference>
<reference evidence="4 6" key="2">
    <citation type="journal article" date="2018" name="Plant J.">
        <title>The Physcomitrella patens chromosome-scale assembly reveals moss genome structure and evolution.</title>
        <authorList>
            <person name="Lang D."/>
            <person name="Ullrich K.K."/>
            <person name="Murat F."/>
            <person name="Fuchs J."/>
            <person name="Jenkins J."/>
            <person name="Haas F.B."/>
            <person name="Piednoel M."/>
            <person name="Gundlach H."/>
            <person name="Van Bel M."/>
            <person name="Meyberg R."/>
            <person name="Vives C."/>
            <person name="Morata J."/>
            <person name="Symeonidi A."/>
            <person name="Hiss M."/>
            <person name="Muchero W."/>
            <person name="Kamisugi Y."/>
            <person name="Saleh O."/>
            <person name="Blanc G."/>
            <person name="Decker E.L."/>
            <person name="van Gessel N."/>
            <person name="Grimwood J."/>
            <person name="Hayes R.D."/>
            <person name="Graham S.W."/>
            <person name="Gunter L.E."/>
            <person name="McDaniel S.F."/>
            <person name="Hoernstein S.N.W."/>
            <person name="Larsson A."/>
            <person name="Li F.W."/>
            <person name="Perroud P.F."/>
            <person name="Phillips J."/>
            <person name="Ranjan P."/>
            <person name="Rokshar D.S."/>
            <person name="Rothfels C.J."/>
            <person name="Schneider L."/>
            <person name="Shu S."/>
            <person name="Stevenson D.W."/>
            <person name="Thummler F."/>
            <person name="Tillich M."/>
            <person name="Villarreal Aguilar J.C."/>
            <person name="Widiez T."/>
            <person name="Wong G.K."/>
            <person name="Wymore A."/>
            <person name="Zhang Y."/>
            <person name="Zimmer A.D."/>
            <person name="Quatrano R.S."/>
            <person name="Mayer K.F.X."/>
            <person name="Goodstein D."/>
            <person name="Casacuberta J.M."/>
            <person name="Vandepoele K."/>
            <person name="Reski R."/>
            <person name="Cuming A.C."/>
            <person name="Tuskan G.A."/>
            <person name="Maumus F."/>
            <person name="Salse J."/>
            <person name="Schmutz J."/>
            <person name="Rensing S.A."/>
        </authorList>
    </citation>
    <scope>NUCLEOTIDE SEQUENCE [LARGE SCALE GENOMIC DNA]</scope>
    <source>
        <strain evidence="5 6">cv. Gransden 2004</strain>
    </source>
</reference>
<dbReference type="Gramene" id="Pp3c14_140V3.1">
    <property type="protein sequence ID" value="Pp3c14_140V3.1"/>
    <property type="gene ID" value="Pp3c14_140"/>
</dbReference>
<comment type="function">
    <text evidence="2">Involved in regulation of actin and microtubule organization. Part of a WAVE complex that activates the Arp2/3 complex.</text>
</comment>
<reference evidence="5" key="3">
    <citation type="submission" date="2020-12" db="UniProtKB">
        <authorList>
            <consortium name="EnsemblPlants"/>
        </authorList>
    </citation>
    <scope>IDENTIFICATION</scope>
</reference>
<evidence type="ECO:0000256" key="1">
    <source>
        <dbReference type="ARBA" id="ARBA00010020"/>
    </source>
</evidence>
<evidence type="ECO:0000313" key="5">
    <source>
        <dbReference type="EnsemblPlants" id="Pp3c14_140V3.1"/>
    </source>
</evidence>
<dbReference type="RefSeq" id="XP_024394232.1">
    <property type="nucleotide sequence ID" value="XM_024538464.2"/>
</dbReference>
<dbReference type="GeneID" id="112291284"/>
<evidence type="ECO:0000313" key="4">
    <source>
        <dbReference type="EMBL" id="PNR40420.1"/>
    </source>
</evidence>
<organism evidence="4">
    <name type="scientific">Physcomitrium patens</name>
    <name type="common">Spreading-leaved earth moss</name>
    <name type="synonym">Physcomitrella patens</name>
    <dbReference type="NCBI Taxonomy" id="3218"/>
    <lineage>
        <taxon>Eukaryota</taxon>
        <taxon>Viridiplantae</taxon>
        <taxon>Streptophyta</taxon>
        <taxon>Embryophyta</taxon>
        <taxon>Bryophyta</taxon>
        <taxon>Bryophytina</taxon>
        <taxon>Bryopsida</taxon>
        <taxon>Funariidae</taxon>
        <taxon>Funariales</taxon>
        <taxon>Funariaceae</taxon>
        <taxon>Physcomitrium</taxon>
    </lineage>
</organism>
<feature type="region of interest" description="Disordered" evidence="3">
    <location>
        <begin position="193"/>
        <end position="225"/>
    </location>
</feature>
<reference evidence="4 6" key="1">
    <citation type="journal article" date="2008" name="Science">
        <title>The Physcomitrella genome reveals evolutionary insights into the conquest of land by plants.</title>
        <authorList>
            <person name="Rensing S."/>
            <person name="Lang D."/>
            <person name="Zimmer A."/>
            <person name="Terry A."/>
            <person name="Salamov A."/>
            <person name="Shapiro H."/>
            <person name="Nishiyama T."/>
            <person name="Perroud P.-F."/>
            <person name="Lindquist E."/>
            <person name="Kamisugi Y."/>
            <person name="Tanahashi T."/>
            <person name="Sakakibara K."/>
            <person name="Fujita T."/>
            <person name="Oishi K."/>
            <person name="Shin-I T."/>
            <person name="Kuroki Y."/>
            <person name="Toyoda A."/>
            <person name="Suzuki Y."/>
            <person name="Hashimoto A."/>
            <person name="Yamaguchi K."/>
            <person name="Sugano A."/>
            <person name="Kohara Y."/>
            <person name="Fujiyama A."/>
            <person name="Anterola A."/>
            <person name="Aoki S."/>
            <person name="Ashton N."/>
            <person name="Barbazuk W.B."/>
            <person name="Barker E."/>
            <person name="Bennetzen J."/>
            <person name="Bezanilla M."/>
            <person name="Blankenship R."/>
            <person name="Cho S.H."/>
            <person name="Dutcher S."/>
            <person name="Estelle M."/>
            <person name="Fawcett J.A."/>
            <person name="Gundlach H."/>
            <person name="Hanada K."/>
            <person name="Heyl A."/>
            <person name="Hicks K.A."/>
            <person name="Hugh J."/>
            <person name="Lohr M."/>
            <person name="Mayer K."/>
            <person name="Melkozernov A."/>
            <person name="Murata T."/>
            <person name="Nelson D."/>
            <person name="Pils B."/>
            <person name="Prigge M."/>
            <person name="Reiss B."/>
            <person name="Renner T."/>
            <person name="Rombauts S."/>
            <person name="Rushton P."/>
            <person name="Sanderfoot A."/>
            <person name="Schween G."/>
            <person name="Shiu S.-H."/>
            <person name="Stueber K."/>
            <person name="Theodoulou F.L."/>
            <person name="Tu H."/>
            <person name="Van de Peer Y."/>
            <person name="Verrier P.J."/>
            <person name="Waters E."/>
            <person name="Wood A."/>
            <person name="Yang L."/>
            <person name="Cove D."/>
            <person name="Cuming A."/>
            <person name="Hasebe M."/>
            <person name="Lucas S."/>
            <person name="Mishler D.B."/>
            <person name="Reski R."/>
            <person name="Grigoriev I."/>
            <person name="Quatrano R.S."/>
            <person name="Boore J.L."/>
        </authorList>
    </citation>
    <scope>NUCLEOTIDE SEQUENCE [LARGE SCALE GENOMIC DNA]</scope>
    <source>
        <strain evidence="5 6">cv. Gransden 2004</strain>
    </source>
</reference>
<dbReference type="STRING" id="3218.A0A2K1JFW2"/>
<accession>A0A2K1JFW2</accession>
<keyword evidence="6" id="KW-1185">Reference proteome</keyword>
<dbReference type="PANTHER" id="PTHR10460:SF0">
    <property type="entry name" value="ABELSON INTERACTING PROTEIN, ISOFORM D"/>
    <property type="match status" value="1"/>
</dbReference>
<feature type="compositionally biased region" description="Low complexity" evidence="3">
    <location>
        <begin position="239"/>
        <end position="262"/>
    </location>
</feature>
<dbReference type="EMBL" id="ABEU02000014">
    <property type="protein sequence ID" value="PNR40420.1"/>
    <property type="molecule type" value="Genomic_DNA"/>
</dbReference>
<feature type="compositionally biased region" description="Low complexity" evidence="3">
    <location>
        <begin position="11"/>
        <end position="31"/>
    </location>
</feature>
<feature type="region of interest" description="Disordered" evidence="3">
    <location>
        <begin position="1"/>
        <end position="36"/>
    </location>
</feature>
<evidence type="ECO:0000256" key="2">
    <source>
        <dbReference type="ARBA" id="ARBA00025223"/>
    </source>
</evidence>
<evidence type="ECO:0000256" key="3">
    <source>
        <dbReference type="SAM" id="MobiDB-lite"/>
    </source>
</evidence>
<dbReference type="InterPro" id="IPR028457">
    <property type="entry name" value="ABI"/>
</dbReference>
<dbReference type="RefSeq" id="XP_024394233.1">
    <property type="nucleotide sequence ID" value="XM_024538465.2"/>
</dbReference>
<dbReference type="Gramene" id="Pp3c14_140V3.2">
    <property type="protein sequence ID" value="Pp3c14_140V3.2"/>
    <property type="gene ID" value="Pp3c14_140"/>
</dbReference>
<dbReference type="EnsemblPlants" id="Pp3c14_140V3.2">
    <property type="protein sequence ID" value="Pp3c14_140V3.2"/>
    <property type="gene ID" value="Pp3c14_140"/>
</dbReference>
<evidence type="ECO:0008006" key="7">
    <source>
        <dbReference type="Google" id="ProtNLM"/>
    </source>
</evidence>
<feature type="region of interest" description="Disordered" evidence="3">
    <location>
        <begin position="239"/>
        <end position="381"/>
    </location>
</feature>
<evidence type="ECO:0000313" key="6">
    <source>
        <dbReference type="Proteomes" id="UP000006727"/>
    </source>
</evidence>
<dbReference type="AlphaFoldDB" id="A0A2K1JFW2"/>
<dbReference type="PANTHER" id="PTHR10460">
    <property type="entry name" value="ABL INTERACTOR FAMILY MEMBER"/>
    <property type="match status" value="1"/>
</dbReference>
<sequence length="381" mass="41328">MGTATVAANVSPRRSPQSSLRASPSRSTSPSLEADADVDPVHMTFDELEMQRSRHFVQALKELKNLRPQLYSAAEYCESSYLYSDQKQVVLDNLKDYSVKALVNAVDHLGTVAYKLNDLLGQQTTEISATELRAASVAQRMRSCQEHSDREGLKQQSLAKTMHANHKHYVLPDPCAEGELNLSLVRENFDSVHSHMSPLKSESHPLPTPQMQPQPLAKDYPTDFASSSGSKSLAWHFTSETAPTSTSEGSTSSKRSISTGRRTPPPTASGRRVLEASLSKGSFLTPPLYNGDSMPRTSEAGLSTSKYPESIKLSTQRSGSFTPAKTAPTRGAGFSRSSTMIPTHAVENGANDSKSTQARSKSLLRSLLGRKSTKTTGSKPA</sequence>
<dbReference type="OrthoDB" id="5971719at2759"/>
<gene>
    <name evidence="5" type="primary">LOC112291284</name>
    <name evidence="4" type="ORF">PHYPA_017822</name>
</gene>
<proteinExistence type="inferred from homology"/>
<feature type="compositionally biased region" description="Polar residues" evidence="3">
    <location>
        <begin position="300"/>
        <end position="323"/>
    </location>
</feature>
<comment type="similarity">
    <text evidence="1">Belongs to the ABI family.</text>
</comment>
<feature type="compositionally biased region" description="Low complexity" evidence="3">
    <location>
        <begin position="359"/>
        <end position="370"/>
    </location>
</feature>
<protein>
    <recommendedName>
        <fullName evidence="7">Protein ABIL1</fullName>
    </recommendedName>
</protein>